<dbReference type="OrthoDB" id="9776731at2"/>
<evidence type="ECO:0000313" key="4">
    <source>
        <dbReference type="EMBL" id="SMC05465.1"/>
    </source>
</evidence>
<dbReference type="GO" id="GO:0050118">
    <property type="term" value="F:N-acetyldiaminopimelate deacetylase activity"/>
    <property type="evidence" value="ECO:0007669"/>
    <property type="project" value="UniProtKB-ARBA"/>
</dbReference>
<dbReference type="FunFam" id="3.30.70.360:FF:000001">
    <property type="entry name" value="N-acetyldiaminopimelate deacetylase"/>
    <property type="match status" value="1"/>
</dbReference>
<dbReference type="SUPFAM" id="SSF53187">
    <property type="entry name" value="Zn-dependent exopeptidases"/>
    <property type="match status" value="1"/>
</dbReference>
<evidence type="ECO:0000256" key="2">
    <source>
        <dbReference type="PIRSR" id="PIRSR005962-1"/>
    </source>
</evidence>
<gene>
    <name evidence="4" type="ORF">SAMN00768000_2263</name>
</gene>
<feature type="binding site" evidence="2">
    <location>
        <position position="134"/>
    </location>
    <ligand>
        <name>Mn(2+)</name>
        <dbReference type="ChEBI" id="CHEBI:29035"/>
        <label>2</label>
    </ligand>
</feature>
<dbReference type="SUPFAM" id="SSF55031">
    <property type="entry name" value="Bacterial exopeptidase dimerisation domain"/>
    <property type="match status" value="1"/>
</dbReference>
<dbReference type="CDD" id="cd03886">
    <property type="entry name" value="M20_Acy1"/>
    <property type="match status" value="1"/>
</dbReference>
<evidence type="ECO:0000259" key="3">
    <source>
        <dbReference type="Pfam" id="PF07687"/>
    </source>
</evidence>
<name>A0A1W1WGT3_SULTA</name>
<evidence type="ECO:0000256" key="1">
    <source>
        <dbReference type="ARBA" id="ARBA00022801"/>
    </source>
</evidence>
<organism evidence="4 5">
    <name type="scientific">Sulfobacillus thermosulfidooxidans (strain DSM 9293 / VKM B-1269 / AT-1)</name>
    <dbReference type="NCBI Taxonomy" id="929705"/>
    <lineage>
        <taxon>Bacteria</taxon>
        <taxon>Bacillati</taxon>
        <taxon>Bacillota</taxon>
        <taxon>Clostridia</taxon>
        <taxon>Eubacteriales</taxon>
        <taxon>Clostridiales Family XVII. Incertae Sedis</taxon>
        <taxon>Sulfobacillus</taxon>
    </lineage>
</organism>
<dbReference type="PIRSF" id="PIRSF005962">
    <property type="entry name" value="Pept_M20D_amidohydro"/>
    <property type="match status" value="1"/>
</dbReference>
<dbReference type="Gene3D" id="3.40.630.10">
    <property type="entry name" value="Zn peptidases"/>
    <property type="match status" value="1"/>
</dbReference>
<keyword evidence="2" id="KW-0464">Manganese</keyword>
<sequence>MDEILWQEIMPWMVEIRRQIHQFPELGLDTPKTASRVEAALDELGIRHQRIIGSGVVGYLGPQNGEAILLRADMDGLPIEEKTGLPYASTIKGRMHACGHDAHTAMLLGAAYYLKRRERDLTHPVTLMFQPGEEGPGGALPMIKAGILDHPRVTRAVMTHVDSELPWGTIGLFSGPAMASPNDFKITVRGKGGHGAHPDKTVDAIVAATAIVQGCQTLVSREHDPTEPFVVTFGTIHGGYRENVIADEVELTGTIRILSPAEIERTLTRFTQFIEQLAAAYRTQATVEITRGYPPLVADAAFTDQVEAVLQQELGFDSVRRLPKPSMGAEDFAYIAEKVPATNLHVGVVGPEFVTGIHSAGFNLDERALITGAKAYAAVALYL</sequence>
<feature type="domain" description="Peptidase M20 dimerisation" evidence="3">
    <location>
        <begin position="184"/>
        <end position="281"/>
    </location>
</feature>
<accession>A0A1W1WGT3</accession>
<dbReference type="Gene3D" id="3.30.70.360">
    <property type="match status" value="1"/>
</dbReference>
<dbReference type="Proteomes" id="UP000192660">
    <property type="component" value="Unassembled WGS sequence"/>
</dbReference>
<keyword evidence="2" id="KW-0479">Metal-binding</keyword>
<dbReference type="STRING" id="28034.BFX07_08915"/>
<dbReference type="PANTHER" id="PTHR11014">
    <property type="entry name" value="PEPTIDASE M20 FAMILY MEMBER"/>
    <property type="match status" value="1"/>
</dbReference>
<dbReference type="EMBL" id="FWWY01000001">
    <property type="protein sequence ID" value="SMC05465.1"/>
    <property type="molecule type" value="Genomic_DNA"/>
</dbReference>
<dbReference type="PANTHER" id="PTHR11014:SF63">
    <property type="entry name" value="METALLOPEPTIDASE, PUTATIVE (AFU_ORTHOLOGUE AFUA_6G09600)-RELATED"/>
    <property type="match status" value="1"/>
</dbReference>
<dbReference type="InterPro" id="IPR002933">
    <property type="entry name" value="Peptidase_M20"/>
</dbReference>
<protein>
    <submittedName>
        <fullName evidence="4">Amidohydrolase</fullName>
    </submittedName>
</protein>
<dbReference type="GO" id="GO:0019877">
    <property type="term" value="P:diaminopimelate biosynthetic process"/>
    <property type="evidence" value="ECO:0007669"/>
    <property type="project" value="UniProtKB-ARBA"/>
</dbReference>
<proteinExistence type="predicted"/>
<dbReference type="InterPro" id="IPR011650">
    <property type="entry name" value="Peptidase_M20_dimer"/>
</dbReference>
<feature type="binding site" evidence="2">
    <location>
        <position position="160"/>
    </location>
    <ligand>
        <name>Mn(2+)</name>
        <dbReference type="ChEBI" id="CHEBI:29035"/>
        <label>2</label>
    </ligand>
</feature>
<feature type="binding site" evidence="2">
    <location>
        <position position="358"/>
    </location>
    <ligand>
        <name>Mn(2+)</name>
        <dbReference type="ChEBI" id="CHEBI:29035"/>
        <label>2</label>
    </ligand>
</feature>
<evidence type="ECO:0000313" key="5">
    <source>
        <dbReference type="Proteomes" id="UP000192660"/>
    </source>
</evidence>
<dbReference type="Pfam" id="PF07687">
    <property type="entry name" value="M20_dimer"/>
    <property type="match status" value="1"/>
</dbReference>
<dbReference type="InterPro" id="IPR017439">
    <property type="entry name" value="Amidohydrolase"/>
</dbReference>
<comment type="cofactor">
    <cofactor evidence="2">
        <name>Mn(2+)</name>
        <dbReference type="ChEBI" id="CHEBI:29035"/>
    </cofactor>
    <text evidence="2">The Mn(2+) ion enhances activity.</text>
</comment>
<keyword evidence="5" id="KW-1185">Reference proteome</keyword>
<feature type="binding site" evidence="2">
    <location>
        <position position="98"/>
    </location>
    <ligand>
        <name>Mn(2+)</name>
        <dbReference type="ChEBI" id="CHEBI:29035"/>
        <label>2</label>
    </ligand>
</feature>
<dbReference type="RefSeq" id="WP_020373938.1">
    <property type="nucleotide sequence ID" value="NZ_FWWY01000001.1"/>
</dbReference>
<keyword evidence="1 4" id="KW-0378">Hydrolase</keyword>
<dbReference type="InterPro" id="IPR036264">
    <property type="entry name" value="Bact_exopeptidase_dim_dom"/>
</dbReference>
<dbReference type="NCBIfam" id="TIGR01891">
    <property type="entry name" value="amidohydrolases"/>
    <property type="match status" value="1"/>
</dbReference>
<dbReference type="Pfam" id="PF01546">
    <property type="entry name" value="Peptidase_M20"/>
    <property type="match status" value="1"/>
</dbReference>
<dbReference type="AlphaFoldDB" id="A0A1W1WGT3"/>
<feature type="binding site" evidence="2">
    <location>
        <position position="100"/>
    </location>
    <ligand>
        <name>Mn(2+)</name>
        <dbReference type="ChEBI" id="CHEBI:29035"/>
        <label>2</label>
    </ligand>
</feature>
<reference evidence="5" key="1">
    <citation type="submission" date="2017-04" db="EMBL/GenBank/DDBJ databases">
        <authorList>
            <person name="Varghese N."/>
            <person name="Submissions S."/>
        </authorList>
    </citation>
    <scope>NUCLEOTIDE SEQUENCE [LARGE SCALE GENOMIC DNA]</scope>
    <source>
        <strain evidence="5">DSM 9293</strain>
    </source>
</reference>
<dbReference type="GO" id="GO:0046872">
    <property type="term" value="F:metal ion binding"/>
    <property type="evidence" value="ECO:0007669"/>
    <property type="project" value="UniProtKB-KW"/>
</dbReference>